<reference evidence="1 2" key="1">
    <citation type="journal article" date="2023" name="Science">
        <title>Complex scaffold remodeling in plant triterpene biosynthesis.</title>
        <authorList>
            <person name="De La Pena R."/>
            <person name="Hodgson H."/>
            <person name="Liu J.C."/>
            <person name="Stephenson M.J."/>
            <person name="Martin A.C."/>
            <person name="Owen C."/>
            <person name="Harkess A."/>
            <person name="Leebens-Mack J."/>
            <person name="Jimenez L.E."/>
            <person name="Osbourn A."/>
            <person name="Sattely E.S."/>
        </authorList>
    </citation>
    <scope>NUCLEOTIDE SEQUENCE [LARGE SCALE GENOMIC DNA]</scope>
    <source>
        <strain evidence="2">cv. JPN11</strain>
        <tissue evidence="1">Leaf</tissue>
    </source>
</reference>
<sequence length="1498" mass="170901">MSGETLKERVGQLEKVVGSMPAHASPLAIQSEINTSEIASIRQELNDLTNLLAERVNATIEDVAALAEELKERTCTIEGEVGLLKRVLGNPSTHVEMGPSKIKVPEPKGFSGSRNAKELENFLWDMEQYFKAARIPVAEQVTITSMYLEGDAKLWWRTRLQEDAEAQRATVETWDSLKRELKAQFLPCNAGWLARESLKRLKHTGSVREYVKAFSSLMLDIKNMSDEDKLFNFISGLQPWAQTELQRQAVRDLPTAIAAADSLVDYKFGITSKQKRSDGKKKKVGSSRYEGRKKEGESSRPKSPRREKKGLACFICEGPHRARECPKRGKLNAMVAEDENPRAEECVPKLNPLQQQRCNVLRIDESYRGLMYTSVHLNGHNIRAMIDTGATNNFLAAREVQRLGLNVEGSSCAVRAVNSSDMVVQGIAISSLRVGDWEDKVRFSILPLEDFDLILGIEFLVGAMAYVMPQMKSLLITGKTPQLVPCEFLENGRAGPSLQSAIQFTKGLKKREMSYLAALVEIKPDQVVEVPDEYTAVLDEFADFMPPELPKELPPRRAIDHHIEIEPGARPPAQVPYRMSPSELVELRRQLDELLNAGYIQPSKAPYGAPVLFQKKQDGSLRMCVDYRALNKVTVKNKYPVPNVADLFDRLGSACYFTKLDLRAGYWQVRIAKGDETKTACVTRYGSYEFLVMPFGLTNAPATFCNLMNDVLYEFLDKFVVVYLDDIVVYSKSFRDHLEHLRHVFTKLREHKLYVKKEKCEFCRREVLFLGHWVSSGRIRMDERKVKAILDWTEPKKVPELRSFLGLANYYRKFIEGYSKRVSALTDLLRKDRKWEWTEACQHAFNNIKGAVASEPVLKLPDFTKPFEVYTDASDKAIGGVLVQEGHPIAFESRKLKDAEQRYSTHEKEMTAVVHCLATWRHYLLGTLFTVVTDNVANIYFRSQKKLSPKQARWQEFLAEFDFKWVHKPGRQNMVADALSRKEVEGYVAALTSVVSDFIDKVRQHVESDSTYCRLRDEIREGLVRRFWLEDGLIYARGGRLYVPSGGELRRTLMRETHDPQWAGHPGVERMMALLERAYYWPKMEEDIHLYVKTCLVCQLDKTEKRRPAGLLQPLPNPERPWQSISMDFISGMAKANGQKAVLVVVDRFSKYAVFIPAPHACTADIAAELFYKHVVKYFGIPEDIVSDRDARFTGRFWTALFNLMGTELKFSTANHPQTDGQTERMNALLEEYLRHYVTANQTNWVDLLDVAQFCYNLHRSSATGMSPVELVMGQQPLTPHEVAKQTSGGKCPAAYRFVRDKQELLAQATDSLAKASRRTKKYADAGRRPLEFDVGDKVLLKLTPQIWKKISSKTVHRGLVPRYDGPFEVVKRVGRVAYRLKLPERLKVHPTFHVSFLKPFHEDLVDGGRHQAKRAPPVIRKQFDKEVEKILDHRTMGQSKKNRRTDYLVKWKDGSEADASWERDVTLWQYEREVKEYLDTLPTRTSGFSGGGGLLHP</sequence>
<accession>A0ACC1Y3R8</accession>
<evidence type="ECO:0000313" key="1">
    <source>
        <dbReference type="EMBL" id="KAJ4718314.1"/>
    </source>
</evidence>
<name>A0ACC1Y3R8_MELAZ</name>
<proteinExistence type="predicted"/>
<gene>
    <name evidence="1" type="ORF">OWV82_010013</name>
</gene>
<keyword evidence="2" id="KW-1185">Reference proteome</keyword>
<protein>
    <submittedName>
        <fullName evidence="1">Retrotransposon protein, putative, Ty3-gypsy subclass</fullName>
    </submittedName>
</protein>
<comment type="caution">
    <text evidence="1">The sequence shown here is derived from an EMBL/GenBank/DDBJ whole genome shotgun (WGS) entry which is preliminary data.</text>
</comment>
<organism evidence="1 2">
    <name type="scientific">Melia azedarach</name>
    <name type="common">Chinaberry tree</name>
    <dbReference type="NCBI Taxonomy" id="155640"/>
    <lineage>
        <taxon>Eukaryota</taxon>
        <taxon>Viridiplantae</taxon>
        <taxon>Streptophyta</taxon>
        <taxon>Embryophyta</taxon>
        <taxon>Tracheophyta</taxon>
        <taxon>Spermatophyta</taxon>
        <taxon>Magnoliopsida</taxon>
        <taxon>eudicotyledons</taxon>
        <taxon>Gunneridae</taxon>
        <taxon>Pentapetalae</taxon>
        <taxon>rosids</taxon>
        <taxon>malvids</taxon>
        <taxon>Sapindales</taxon>
        <taxon>Meliaceae</taxon>
        <taxon>Melia</taxon>
    </lineage>
</organism>
<dbReference type="Proteomes" id="UP001164539">
    <property type="component" value="Chromosome 5"/>
</dbReference>
<evidence type="ECO:0000313" key="2">
    <source>
        <dbReference type="Proteomes" id="UP001164539"/>
    </source>
</evidence>
<dbReference type="EMBL" id="CM051398">
    <property type="protein sequence ID" value="KAJ4718314.1"/>
    <property type="molecule type" value="Genomic_DNA"/>
</dbReference>